<comment type="caution">
    <text evidence="6">The sequence shown here is derived from an EMBL/GenBank/DDBJ whole genome shotgun (WGS) entry which is preliminary data.</text>
</comment>
<keyword evidence="2" id="KW-0719">Serine esterase</keyword>
<dbReference type="InterPro" id="IPR000073">
    <property type="entry name" value="AB_hydrolase_1"/>
</dbReference>
<dbReference type="InterPro" id="IPR029058">
    <property type="entry name" value="AB_hydrolase_fold"/>
</dbReference>
<dbReference type="PANTHER" id="PTHR10794">
    <property type="entry name" value="ABHYDROLASE DOMAIN-CONTAINING PROTEIN"/>
    <property type="match status" value="1"/>
</dbReference>
<proteinExistence type="inferred from homology"/>
<dbReference type="AlphaFoldDB" id="A0A841GL79"/>
<evidence type="ECO:0000259" key="5">
    <source>
        <dbReference type="Pfam" id="PF00561"/>
    </source>
</evidence>
<feature type="active site" description="Charge relay system" evidence="4">
    <location>
        <position position="277"/>
    </location>
</feature>
<evidence type="ECO:0000256" key="3">
    <source>
        <dbReference type="ARBA" id="ARBA00022801"/>
    </source>
</evidence>
<dbReference type="Pfam" id="PF00561">
    <property type="entry name" value="Abhydrolase_1"/>
    <property type="match status" value="1"/>
</dbReference>
<keyword evidence="3" id="KW-0378">Hydrolase</keyword>
<dbReference type="PIRSF" id="PIRSF005211">
    <property type="entry name" value="Ab_hydro_YheT"/>
    <property type="match status" value="1"/>
</dbReference>
<feature type="active site" description="Charge relay system" evidence="4">
    <location>
        <position position="151"/>
    </location>
</feature>
<dbReference type="SUPFAM" id="SSF53474">
    <property type="entry name" value="alpha/beta-Hydrolases"/>
    <property type="match status" value="1"/>
</dbReference>
<dbReference type="InterPro" id="IPR050960">
    <property type="entry name" value="AB_hydrolase_4_sf"/>
</dbReference>
<comment type="similarity">
    <text evidence="1">Belongs to the AB hydrolase superfamily. AB hydrolase 4 family.</text>
</comment>
<dbReference type="Proteomes" id="UP000582837">
    <property type="component" value="Unassembled WGS sequence"/>
</dbReference>
<dbReference type="InterPro" id="IPR000952">
    <property type="entry name" value="AB_hydrolase_4_CS"/>
</dbReference>
<dbReference type="EMBL" id="JACHIA010000002">
    <property type="protein sequence ID" value="MBB6069501.1"/>
    <property type="molecule type" value="Genomic_DNA"/>
</dbReference>
<dbReference type="RefSeq" id="WP_170037498.1">
    <property type="nucleotide sequence ID" value="NZ_JABDTL010000002.1"/>
</dbReference>
<evidence type="ECO:0000313" key="6">
    <source>
        <dbReference type="EMBL" id="MBB6069501.1"/>
    </source>
</evidence>
<dbReference type="PANTHER" id="PTHR10794:SF94">
    <property type="entry name" value="ESTERASE YHET-RELATED"/>
    <property type="match status" value="1"/>
</dbReference>
<keyword evidence="7" id="KW-1185">Reference proteome</keyword>
<evidence type="ECO:0000256" key="1">
    <source>
        <dbReference type="ARBA" id="ARBA00010884"/>
    </source>
</evidence>
<evidence type="ECO:0000313" key="7">
    <source>
        <dbReference type="Proteomes" id="UP000582837"/>
    </source>
</evidence>
<dbReference type="GO" id="GO:0047372">
    <property type="term" value="F:monoacylglycerol lipase activity"/>
    <property type="evidence" value="ECO:0007669"/>
    <property type="project" value="TreeGrafter"/>
</dbReference>
<reference evidence="6 7" key="1">
    <citation type="submission" date="2020-08" db="EMBL/GenBank/DDBJ databases">
        <title>Genomic Encyclopedia of Type Strains, Phase IV (KMG-IV): sequencing the most valuable type-strain genomes for metagenomic binning, comparative biology and taxonomic classification.</title>
        <authorList>
            <person name="Goeker M."/>
        </authorList>
    </citation>
    <scope>NUCLEOTIDE SEQUENCE [LARGE SCALE GENOMIC DNA]</scope>
    <source>
        <strain evidence="6 7">DSM 29007</strain>
    </source>
</reference>
<name>A0A841GL79_9BACT</name>
<protein>
    <recommendedName>
        <fullName evidence="5">AB hydrolase-1 domain-containing protein</fullName>
    </recommendedName>
</protein>
<feature type="active site" description="Charge relay system" evidence="4">
    <location>
        <position position="306"/>
    </location>
</feature>
<evidence type="ECO:0000256" key="4">
    <source>
        <dbReference type="PIRSR" id="PIRSR005211-1"/>
    </source>
</evidence>
<dbReference type="PROSITE" id="PS01133">
    <property type="entry name" value="UPF0017"/>
    <property type="match status" value="1"/>
</dbReference>
<evidence type="ECO:0000256" key="2">
    <source>
        <dbReference type="ARBA" id="ARBA00022487"/>
    </source>
</evidence>
<accession>A0A841GL79</accession>
<gene>
    <name evidence="6" type="ORF">HNQ61_001116</name>
</gene>
<sequence>MAAQPKSFQPRPFRPAWWLPGAHAQTVMGRFVRPPHGVEYRRERVETPDGDFLDLDFATVAGAPPLADDAPLALIVHGLEGSARSAYVLETSRALREYGIRAVAMNFRGCSGEPNRALRFYHAGETGDLEFLLDLLASRYPDAPLLAVGFSLGANVLIKHLGERGERTRIRAAVAVSVPYDLGRGSDKLDRTFMGRVYVRHFVKQLRAKFDAKADRIGDRLDAERIRTARTFREFDDAATSRLHGFDGAEDYYSRSSSGPYLLHIRVPVLLVQAADDPFVDESSIPHADIAANPFLATAFTEHGGHVGFITGSPRRPWFWAEREAARFLGAQTGHTSA</sequence>
<dbReference type="NCBIfam" id="NF008218">
    <property type="entry name" value="PRK10985.1"/>
    <property type="match status" value="1"/>
</dbReference>
<dbReference type="Gene3D" id="3.40.50.1820">
    <property type="entry name" value="alpha/beta hydrolase"/>
    <property type="match status" value="1"/>
</dbReference>
<dbReference type="GO" id="GO:0034338">
    <property type="term" value="F:short-chain carboxylesterase activity"/>
    <property type="evidence" value="ECO:0007669"/>
    <property type="project" value="TreeGrafter"/>
</dbReference>
<organism evidence="6 7">
    <name type="scientific">Longimicrobium terrae</name>
    <dbReference type="NCBI Taxonomy" id="1639882"/>
    <lineage>
        <taxon>Bacteria</taxon>
        <taxon>Pseudomonadati</taxon>
        <taxon>Gemmatimonadota</taxon>
        <taxon>Longimicrobiia</taxon>
        <taxon>Longimicrobiales</taxon>
        <taxon>Longimicrobiaceae</taxon>
        <taxon>Longimicrobium</taxon>
    </lineage>
</organism>
<feature type="domain" description="AB hydrolase-1" evidence="5">
    <location>
        <begin position="74"/>
        <end position="312"/>
    </location>
</feature>
<dbReference type="InterPro" id="IPR012020">
    <property type="entry name" value="ABHD4"/>
</dbReference>